<reference evidence="3" key="1">
    <citation type="journal article" date="2020" name="Stud. Mycol.">
        <title>101 Dothideomycetes genomes: a test case for predicting lifestyles and emergence of pathogens.</title>
        <authorList>
            <person name="Haridas S."/>
            <person name="Albert R."/>
            <person name="Binder M."/>
            <person name="Bloem J."/>
            <person name="Labutti K."/>
            <person name="Salamov A."/>
            <person name="Andreopoulos B."/>
            <person name="Baker S."/>
            <person name="Barry K."/>
            <person name="Bills G."/>
            <person name="Bluhm B."/>
            <person name="Cannon C."/>
            <person name="Castanera R."/>
            <person name="Culley D."/>
            <person name="Daum C."/>
            <person name="Ezra D."/>
            <person name="Gonzalez J."/>
            <person name="Henrissat B."/>
            <person name="Kuo A."/>
            <person name="Liang C."/>
            <person name="Lipzen A."/>
            <person name="Lutzoni F."/>
            <person name="Magnuson J."/>
            <person name="Mondo S."/>
            <person name="Nolan M."/>
            <person name="Ohm R."/>
            <person name="Pangilinan J."/>
            <person name="Park H.-J."/>
            <person name="Ramirez L."/>
            <person name="Alfaro M."/>
            <person name="Sun H."/>
            <person name="Tritt A."/>
            <person name="Yoshinaga Y."/>
            <person name="Zwiers L.-H."/>
            <person name="Turgeon B."/>
            <person name="Goodwin S."/>
            <person name="Spatafora J."/>
            <person name="Crous P."/>
            <person name="Grigoriev I."/>
        </authorList>
    </citation>
    <scope>NUCLEOTIDE SEQUENCE</scope>
    <source>
        <strain evidence="3">CBS 125425</strain>
    </source>
</reference>
<evidence type="ECO:0000259" key="2">
    <source>
        <dbReference type="Pfam" id="PF26640"/>
    </source>
</evidence>
<feature type="domain" description="Heterokaryon incompatibility" evidence="1">
    <location>
        <begin position="28"/>
        <end position="139"/>
    </location>
</feature>
<evidence type="ECO:0000313" key="4">
    <source>
        <dbReference type="Proteomes" id="UP000799444"/>
    </source>
</evidence>
<dbReference type="AlphaFoldDB" id="A0A9P4QYX0"/>
<protein>
    <submittedName>
        <fullName evidence="3">HET-domain-containing protein</fullName>
    </submittedName>
</protein>
<dbReference type="Proteomes" id="UP000799444">
    <property type="component" value="Unassembled WGS sequence"/>
</dbReference>
<dbReference type="EMBL" id="ML996125">
    <property type="protein sequence ID" value="KAF2736428.1"/>
    <property type="molecule type" value="Genomic_DNA"/>
</dbReference>
<dbReference type="Pfam" id="PF26640">
    <property type="entry name" value="DUF8212"/>
    <property type="match status" value="1"/>
</dbReference>
<comment type="caution">
    <text evidence="3">The sequence shown here is derived from an EMBL/GenBank/DDBJ whole genome shotgun (WGS) entry which is preliminary data.</text>
</comment>
<sequence>MWLLKINGPKDYDIELVGPYYDTKRPPYIILSHTWSQVPGEELTYQDMKRIQTLFAKRYAPDPEAQQELTAYTQRAGWTKIRSCCASALADGFEYAWVDTVCIDKTSSAELSEAINSMYRWYQQALRCFVFLEDIHSTNIQDMQHCRWFSRGWTLQELLAPKHVLFYNSDWHLIGWLREETMCRTLESITKIDYAYLSGYASIRRASVACRMSWASKRVTTRVEDLAYCLLGIFGIHMPLLYGEGNRAFIRLQEEICHTSEDQSIFAWQQTPFLGTTDNVGLLAPSPVCFQKSSELVPMAKHDDKFGFSLTKGRVQFRTITDQKKRYLVLRCRTRSNYHICILNIYRLRSAEEEYVRRSSLHSITYSDFVLRYGKNQAEQISLLSHIGENFEHDNSIKYIEIKDVPTQNSGYRLKQCWPSMSYDWVQAIITVSLFRDFTSLSALYFQHDKNASPDFLAVFSADGPEDGPGLEWDSVHVYANLSIQAFKEAYKNEVLGSNVGELSSALDKVPGLANKVHLRGEEVWDIGGGAHVKVCVSRDHKLLRDSIAAAGIFAGSDWADVARNLDEFRINPSP</sequence>
<dbReference type="Pfam" id="PF06985">
    <property type="entry name" value="HET"/>
    <property type="match status" value="1"/>
</dbReference>
<accession>A0A9P4QYX0</accession>
<dbReference type="PANTHER" id="PTHR10622:SF10">
    <property type="entry name" value="HET DOMAIN-CONTAINING PROTEIN"/>
    <property type="match status" value="1"/>
</dbReference>
<dbReference type="InterPro" id="IPR010730">
    <property type="entry name" value="HET"/>
</dbReference>
<gene>
    <name evidence="3" type="ORF">EJ04DRAFT_511089</name>
</gene>
<proteinExistence type="predicted"/>
<organism evidence="3 4">
    <name type="scientific">Polyplosphaeria fusca</name>
    <dbReference type="NCBI Taxonomy" id="682080"/>
    <lineage>
        <taxon>Eukaryota</taxon>
        <taxon>Fungi</taxon>
        <taxon>Dikarya</taxon>
        <taxon>Ascomycota</taxon>
        <taxon>Pezizomycotina</taxon>
        <taxon>Dothideomycetes</taxon>
        <taxon>Pleosporomycetidae</taxon>
        <taxon>Pleosporales</taxon>
        <taxon>Tetraplosphaeriaceae</taxon>
        <taxon>Polyplosphaeria</taxon>
    </lineage>
</organism>
<evidence type="ECO:0000313" key="3">
    <source>
        <dbReference type="EMBL" id="KAF2736428.1"/>
    </source>
</evidence>
<dbReference type="OrthoDB" id="20872at2759"/>
<dbReference type="PANTHER" id="PTHR10622">
    <property type="entry name" value="HET DOMAIN-CONTAINING PROTEIN"/>
    <property type="match status" value="1"/>
</dbReference>
<evidence type="ECO:0000259" key="1">
    <source>
        <dbReference type="Pfam" id="PF06985"/>
    </source>
</evidence>
<name>A0A9P4QYX0_9PLEO</name>
<dbReference type="InterPro" id="IPR058525">
    <property type="entry name" value="DUF8212"/>
</dbReference>
<feature type="domain" description="DUF8212" evidence="2">
    <location>
        <begin position="247"/>
        <end position="271"/>
    </location>
</feature>
<keyword evidence="4" id="KW-1185">Reference proteome</keyword>